<dbReference type="EnsemblMetazoa" id="tetur03g05260.1">
    <property type="protein sequence ID" value="tetur03g05260.1"/>
    <property type="gene ID" value="tetur03g05260"/>
</dbReference>
<proteinExistence type="predicted"/>
<reference evidence="2" key="1">
    <citation type="submission" date="2011-08" db="EMBL/GenBank/DDBJ databases">
        <authorList>
            <person name="Rombauts S."/>
        </authorList>
    </citation>
    <scope>NUCLEOTIDE SEQUENCE</scope>
    <source>
        <strain evidence="2">London</strain>
    </source>
</reference>
<sequence>MNGESSSIRQQLASSCNALVKFFEFVTQKGFTVAGVFSDPVLGERTRRATAVFDILSNFLNNIVKKDNHASPQLDKLILEASCVYEWTLRLFLHIFSQITPYREIENVKLFIEKIGDFLRQIQKSDEDLFNYFIREMKDLVTLLTMFFDTDRLNVKLNLTHFSSKRLALVTVKIRATEEYFEPDLEFDFSVETIEQVESLYICAVEILANIGKPFVASLGVKSACEMMSHLVTNCISFASPKMLANSLKLFHRFYPVKCIKLDPSTGFFYQTCWLTAALFKSPTNNEDLHYTLVEKNWSLISKRLDFELEQLENSVDVSKALNSIIVVMGSFHKMSPLASTKLVNESIAVVLHKLLDLCKKNQWTFPLPEDTVSSLQKLYCEKLAYSVSHDSVWIALMKRVFTRNYTEIYSSLNLSFDGISNSNVSTENGANRSFHSQSKTFFEDFCKANSKVISQFINAKSLDDVSLLHNMYAVERETIASLRLDGHCLSNQGNFMKMMEAVNWICDFTMANTYDEKKFKFVLSTLITTVKAIRDFNPNNVDDLEQKIGFVFMIPHVAETSPLDILAHINSEWTKKHLFTNDELNILSLYGLAVANLQVTKFVSNILHSQICRWNGDDYTFNQTLTFILLKNEQLVNLFFASIEDRDNMSFIAKSIGLVTCFLSSADKGTSFSYKEPYELCDLVFHCTGCADWDNSNQKSSLPEDAECKLMEIFHEIVDTKDPTLLSSLGKWSASRVLRHCGIDRSLLVSIFKLFSIDAKEFGPTQV</sequence>
<dbReference type="Proteomes" id="UP000015104">
    <property type="component" value="Unassembled WGS sequence"/>
</dbReference>
<accession>T1JZU3</accession>
<protein>
    <submittedName>
        <fullName evidence="1">Uncharacterized protein</fullName>
    </submittedName>
</protein>
<evidence type="ECO:0000313" key="1">
    <source>
        <dbReference type="EnsemblMetazoa" id="tetur03g05260.1"/>
    </source>
</evidence>
<name>T1JZU3_TETUR</name>
<dbReference type="HOGENOM" id="CLU_363824_0_0_1"/>
<organism evidence="1 2">
    <name type="scientific">Tetranychus urticae</name>
    <name type="common">Two-spotted spider mite</name>
    <dbReference type="NCBI Taxonomy" id="32264"/>
    <lineage>
        <taxon>Eukaryota</taxon>
        <taxon>Metazoa</taxon>
        <taxon>Ecdysozoa</taxon>
        <taxon>Arthropoda</taxon>
        <taxon>Chelicerata</taxon>
        <taxon>Arachnida</taxon>
        <taxon>Acari</taxon>
        <taxon>Acariformes</taxon>
        <taxon>Trombidiformes</taxon>
        <taxon>Prostigmata</taxon>
        <taxon>Eleutherengona</taxon>
        <taxon>Raphignathae</taxon>
        <taxon>Tetranychoidea</taxon>
        <taxon>Tetranychidae</taxon>
        <taxon>Tetranychus</taxon>
    </lineage>
</organism>
<dbReference type="AlphaFoldDB" id="T1JZU3"/>
<keyword evidence="2" id="KW-1185">Reference proteome</keyword>
<reference evidence="1" key="2">
    <citation type="submission" date="2015-06" db="UniProtKB">
        <authorList>
            <consortium name="EnsemblMetazoa"/>
        </authorList>
    </citation>
    <scope>IDENTIFICATION</scope>
</reference>
<evidence type="ECO:0000313" key="2">
    <source>
        <dbReference type="Proteomes" id="UP000015104"/>
    </source>
</evidence>
<dbReference type="EMBL" id="CAEY01001126">
    <property type="status" value="NOT_ANNOTATED_CDS"/>
    <property type="molecule type" value="Genomic_DNA"/>
</dbReference>